<dbReference type="AlphaFoldDB" id="A0A2Y9CAR4"/>
<dbReference type="InterPro" id="IPR050792">
    <property type="entry name" value="ADP-ribosylglycohydrolase"/>
</dbReference>
<accession>A0A2Y9CAR4</accession>
<dbReference type="InterPro" id="IPR005502">
    <property type="entry name" value="Ribosyl_crysJ1"/>
</dbReference>
<keyword evidence="1" id="KW-0479">Metal-binding</keyword>
<feature type="binding site" evidence="1">
    <location>
        <position position="301"/>
    </location>
    <ligand>
        <name>Mg(2+)</name>
        <dbReference type="ChEBI" id="CHEBI:18420"/>
        <label>1</label>
    </ligand>
</feature>
<dbReference type="GO" id="GO:0016787">
    <property type="term" value="F:hydrolase activity"/>
    <property type="evidence" value="ECO:0007669"/>
    <property type="project" value="UniProtKB-KW"/>
</dbReference>
<dbReference type="Pfam" id="PF03747">
    <property type="entry name" value="ADP_ribosyl_GH"/>
    <property type="match status" value="1"/>
</dbReference>
<feature type="binding site" evidence="1">
    <location>
        <position position="78"/>
    </location>
    <ligand>
        <name>Mg(2+)</name>
        <dbReference type="ChEBI" id="CHEBI:18420"/>
        <label>1</label>
    </ligand>
</feature>
<feature type="binding site" evidence="1">
    <location>
        <position position="304"/>
    </location>
    <ligand>
        <name>Mg(2+)</name>
        <dbReference type="ChEBI" id="CHEBI:18420"/>
        <label>2</label>
    </ligand>
</feature>
<sequence length="370" mass="40344">MNKQTALYKKVFGCIMGGVVGDAFGGPVEGMDAEFIRKLHDGPVTDLISYKTRPDDFFMPESPSAYAWSDQPGTYTDDSYFATVNAQCMIEHEGRITCDELGDYWVKHLDVNRCWYSSAASYWRLVMTYMPARQAGAGNIGENSSAMCIGPVGIINACNPRQASLDAYDLMSIIHHDHSRDAAGIIAAAVAEAMNPDSTVDSVVTAALENVPGGKCSKMYQPLHLAVKLAKEAKDTEELTKLYYDQLLIDWCGRGKPLCTDGRHNDSCEAYESIPCAIGMFLNTAGDFQKTIIGAANFGRDCDTIACMAGYIAGAFGGIEAIPSKWTDTCLKANPDPDLEQLAVGMTEALVKQTQRTLENCNLITKMHME</sequence>
<dbReference type="SUPFAM" id="SSF101478">
    <property type="entry name" value="ADP-ribosylglycohydrolase"/>
    <property type="match status" value="1"/>
</dbReference>
<dbReference type="EMBL" id="QGDL01000019">
    <property type="protein sequence ID" value="PWJ21572.1"/>
    <property type="molecule type" value="Genomic_DNA"/>
</dbReference>
<organism evidence="2 3">
    <name type="scientific">Faecalicatena orotica</name>
    <dbReference type="NCBI Taxonomy" id="1544"/>
    <lineage>
        <taxon>Bacteria</taxon>
        <taxon>Bacillati</taxon>
        <taxon>Bacillota</taxon>
        <taxon>Clostridia</taxon>
        <taxon>Lachnospirales</taxon>
        <taxon>Lachnospiraceae</taxon>
        <taxon>Faecalicatena</taxon>
    </lineage>
</organism>
<keyword evidence="3" id="KW-1185">Reference proteome</keyword>
<proteinExistence type="predicted"/>
<keyword evidence="2" id="KW-0378">Hydrolase</keyword>
<comment type="cofactor">
    <cofactor evidence="1">
        <name>Mg(2+)</name>
        <dbReference type="ChEBI" id="CHEBI:18420"/>
    </cofactor>
    <text evidence="1">Binds 2 magnesium ions per subunit.</text>
</comment>
<keyword evidence="1" id="KW-0460">Magnesium</keyword>
<dbReference type="PANTHER" id="PTHR16222">
    <property type="entry name" value="ADP-RIBOSYLGLYCOHYDROLASE"/>
    <property type="match status" value="1"/>
</dbReference>
<name>A0A2Y9CAR4_9FIRM</name>
<dbReference type="RefSeq" id="WP_181368858.1">
    <property type="nucleotide sequence ID" value="NZ_BAAACK010000002.1"/>
</dbReference>
<evidence type="ECO:0000313" key="3">
    <source>
        <dbReference type="Proteomes" id="UP000245845"/>
    </source>
</evidence>
<feature type="binding site" evidence="1">
    <location>
        <position position="77"/>
    </location>
    <ligand>
        <name>Mg(2+)</name>
        <dbReference type="ChEBI" id="CHEBI:18420"/>
        <label>1</label>
    </ligand>
</feature>
<dbReference type="Gene3D" id="1.10.4080.10">
    <property type="entry name" value="ADP-ribosylation/Crystallin J1"/>
    <property type="match status" value="1"/>
</dbReference>
<feature type="binding site" evidence="1">
    <location>
        <position position="303"/>
    </location>
    <ligand>
        <name>Mg(2+)</name>
        <dbReference type="ChEBI" id="CHEBI:18420"/>
        <label>1</label>
    </ligand>
</feature>
<dbReference type="Proteomes" id="UP000245845">
    <property type="component" value="Unassembled WGS sequence"/>
</dbReference>
<comment type="caution">
    <text evidence="2">The sequence shown here is derived from an EMBL/GenBank/DDBJ whole genome shotgun (WGS) entry which is preliminary data.</text>
</comment>
<protein>
    <submittedName>
        <fullName evidence="2">ADP-ribosylglycohydrolase</fullName>
    </submittedName>
</protein>
<dbReference type="GO" id="GO:0046872">
    <property type="term" value="F:metal ion binding"/>
    <property type="evidence" value="ECO:0007669"/>
    <property type="project" value="UniProtKB-KW"/>
</dbReference>
<dbReference type="PANTHER" id="PTHR16222:SF12">
    <property type="entry name" value="ADP-RIBOSYLGLYCOHYDROLASE-RELATED"/>
    <property type="match status" value="1"/>
</dbReference>
<evidence type="ECO:0000256" key="1">
    <source>
        <dbReference type="PIRSR" id="PIRSR605502-1"/>
    </source>
</evidence>
<feature type="binding site" evidence="1">
    <location>
        <position position="76"/>
    </location>
    <ligand>
        <name>Mg(2+)</name>
        <dbReference type="ChEBI" id="CHEBI:18420"/>
        <label>1</label>
    </ligand>
</feature>
<evidence type="ECO:0000313" key="2">
    <source>
        <dbReference type="EMBL" id="PWJ21572.1"/>
    </source>
</evidence>
<gene>
    <name evidence="2" type="ORF">A8806_11962</name>
</gene>
<reference evidence="2 3" key="1">
    <citation type="submission" date="2018-05" db="EMBL/GenBank/DDBJ databases">
        <title>The Hungate 1000. A catalogue of reference genomes from the rumen microbiome.</title>
        <authorList>
            <person name="Kelly W."/>
        </authorList>
    </citation>
    <scope>NUCLEOTIDE SEQUENCE [LARGE SCALE GENOMIC DNA]</scope>
    <source>
        <strain evidence="2 3">NLAE-zl-C242</strain>
    </source>
</reference>
<dbReference type="InterPro" id="IPR036705">
    <property type="entry name" value="Ribosyl_crysJ1_sf"/>
</dbReference>